<dbReference type="Proteomes" id="UP001497680">
    <property type="component" value="Unassembled WGS sequence"/>
</dbReference>
<protein>
    <submittedName>
        <fullName evidence="1">Glycoside hydrolase family 43 protein</fullName>
    </submittedName>
</protein>
<accession>A0ACC0D5U5</accession>
<sequence>MLYILLKDALTGASRALASILSLEGAAAAMSYDNSTLTITSVGTPDPFVTLFRGRYYLTFTAGNRVEIWSSNSLADIEASASRHVIWTPPQGTAHSADLWAPELHALHGRWYVYYAAANPAHGNKSHRMYVLGGPPSSEDPCRGQWEFLGRIDGMPDQWAIDGTVFTINGELYFVYSGWPLENGTQAAADECSDLVQQLFIMKLDDPTTAASGAVVISNPQHPWEITREGNGADHGINEGPQFLSSPDGLWQGLVYSCAGSWTHEYKMGVLRYVGGDPLDAASWRKGEEPLVQTRNRHGNEGPFGPGHGSFIQLPDRQVVAVYHATDTPTDGWDNRKARAQRVGWTDEGPYMGRSFGTPDYGGSSGNGSLVKRIKQRLGRHARGGRQEPPGERSLRALLGPQGNGNANGKGVAYN</sequence>
<comment type="caution">
    <text evidence="1">The sequence shown here is derived from an EMBL/GenBank/DDBJ whole genome shotgun (WGS) entry which is preliminary data.</text>
</comment>
<gene>
    <name evidence="1" type="ORF">F4821DRAFT_95398</name>
</gene>
<name>A0ACC0D5U5_9PEZI</name>
<dbReference type="EMBL" id="MU394303">
    <property type="protein sequence ID" value="KAI6088114.1"/>
    <property type="molecule type" value="Genomic_DNA"/>
</dbReference>
<evidence type="ECO:0000313" key="2">
    <source>
        <dbReference type="Proteomes" id="UP001497680"/>
    </source>
</evidence>
<organism evidence="1 2">
    <name type="scientific">Hypoxylon rubiginosum</name>
    <dbReference type="NCBI Taxonomy" id="110542"/>
    <lineage>
        <taxon>Eukaryota</taxon>
        <taxon>Fungi</taxon>
        <taxon>Dikarya</taxon>
        <taxon>Ascomycota</taxon>
        <taxon>Pezizomycotina</taxon>
        <taxon>Sordariomycetes</taxon>
        <taxon>Xylariomycetidae</taxon>
        <taxon>Xylariales</taxon>
        <taxon>Hypoxylaceae</taxon>
        <taxon>Hypoxylon</taxon>
    </lineage>
</organism>
<keyword evidence="1" id="KW-0378">Hydrolase</keyword>
<keyword evidence="2" id="KW-1185">Reference proteome</keyword>
<evidence type="ECO:0000313" key="1">
    <source>
        <dbReference type="EMBL" id="KAI6088114.1"/>
    </source>
</evidence>
<proteinExistence type="predicted"/>
<reference evidence="1 2" key="1">
    <citation type="journal article" date="2022" name="New Phytol.">
        <title>Ecological generalism drives hyperdiversity of secondary metabolite gene clusters in xylarialean endophytes.</title>
        <authorList>
            <person name="Franco M.E.E."/>
            <person name="Wisecaver J.H."/>
            <person name="Arnold A.E."/>
            <person name="Ju Y.M."/>
            <person name="Slot J.C."/>
            <person name="Ahrendt S."/>
            <person name="Moore L.P."/>
            <person name="Eastman K.E."/>
            <person name="Scott K."/>
            <person name="Konkel Z."/>
            <person name="Mondo S.J."/>
            <person name="Kuo A."/>
            <person name="Hayes R.D."/>
            <person name="Haridas S."/>
            <person name="Andreopoulos B."/>
            <person name="Riley R."/>
            <person name="LaButti K."/>
            <person name="Pangilinan J."/>
            <person name="Lipzen A."/>
            <person name="Amirebrahimi M."/>
            <person name="Yan J."/>
            <person name="Adam C."/>
            <person name="Keymanesh K."/>
            <person name="Ng V."/>
            <person name="Louie K."/>
            <person name="Northen T."/>
            <person name="Drula E."/>
            <person name="Henrissat B."/>
            <person name="Hsieh H.M."/>
            <person name="Youens-Clark K."/>
            <person name="Lutzoni F."/>
            <person name="Miadlikowska J."/>
            <person name="Eastwood D.C."/>
            <person name="Hamelin R.C."/>
            <person name="Grigoriev I.V."/>
            <person name="U'Ren J.M."/>
        </authorList>
    </citation>
    <scope>NUCLEOTIDE SEQUENCE [LARGE SCALE GENOMIC DNA]</scope>
    <source>
        <strain evidence="1 2">ER1909</strain>
    </source>
</reference>